<evidence type="ECO:0000313" key="2">
    <source>
        <dbReference type="Proteomes" id="UP001254832"/>
    </source>
</evidence>
<dbReference type="PANTHER" id="PTHR43434:SF1">
    <property type="entry name" value="PHOSPHOGLYCOLATE PHOSPHATASE"/>
    <property type="match status" value="1"/>
</dbReference>
<dbReference type="SFLD" id="SFLDS00003">
    <property type="entry name" value="Haloacid_Dehalogenase"/>
    <property type="match status" value="1"/>
</dbReference>
<dbReference type="AlphaFoldDB" id="A0AAP5H141"/>
<dbReference type="NCBIfam" id="TIGR01549">
    <property type="entry name" value="HAD-SF-IA-v1"/>
    <property type="match status" value="1"/>
</dbReference>
<dbReference type="InterPro" id="IPR023214">
    <property type="entry name" value="HAD_sf"/>
</dbReference>
<evidence type="ECO:0000313" key="1">
    <source>
        <dbReference type="EMBL" id="MDR6722833.1"/>
    </source>
</evidence>
<organism evidence="1 2">
    <name type="scientific">Paenibacillus amylolyticus</name>
    <dbReference type="NCBI Taxonomy" id="1451"/>
    <lineage>
        <taxon>Bacteria</taxon>
        <taxon>Bacillati</taxon>
        <taxon>Bacillota</taxon>
        <taxon>Bacilli</taxon>
        <taxon>Bacillales</taxon>
        <taxon>Paenibacillaceae</taxon>
        <taxon>Paenibacillus</taxon>
    </lineage>
</organism>
<accession>A0AAP5H141</accession>
<dbReference type="GO" id="GO:0006281">
    <property type="term" value="P:DNA repair"/>
    <property type="evidence" value="ECO:0007669"/>
    <property type="project" value="TreeGrafter"/>
</dbReference>
<dbReference type="NCBIfam" id="TIGR01509">
    <property type="entry name" value="HAD-SF-IA-v3"/>
    <property type="match status" value="1"/>
</dbReference>
<proteinExistence type="predicted"/>
<dbReference type="PANTHER" id="PTHR43434">
    <property type="entry name" value="PHOSPHOGLYCOLATE PHOSPHATASE"/>
    <property type="match status" value="1"/>
</dbReference>
<dbReference type="RefSeq" id="WP_310137362.1">
    <property type="nucleotide sequence ID" value="NZ_JAVDTR010000003.1"/>
</dbReference>
<dbReference type="EC" id="3.1.3.18" evidence="1"/>
<protein>
    <submittedName>
        <fullName evidence="1">Phosphoglycolate phosphatase</fullName>
        <ecNumber evidence="1">3.1.3.18</ecNumber>
    </submittedName>
</protein>
<dbReference type="EMBL" id="JAVDTR010000003">
    <property type="protein sequence ID" value="MDR6722833.1"/>
    <property type="molecule type" value="Genomic_DNA"/>
</dbReference>
<dbReference type="PRINTS" id="PR00413">
    <property type="entry name" value="HADHALOGNASE"/>
</dbReference>
<sequence length="258" mass="28460">MQQEGTYVGGSPHPIQAVLFDKDGTLLDFTRMWGFWTDCVLNDFRERLAVRDMHIDGAVIPQIWGTYHDEQGRMNGYDVRGPLAMGTMDEVYAVLTWHGYRAGLSWAEAKIMVRDCLAHAEEAMEIHRPAHPLQGVRAFLEQCRNQGVVMGVVTADDTPSAVKHLQWMGLNSFFDVVIGTDLVDRGKPFPDMVSLATEKLGIPASQVLVIGDTDGDMEMARAAGTAYKIGIGEPGRLTLADRTIQSFHELLNGGLAND</sequence>
<dbReference type="Proteomes" id="UP001254832">
    <property type="component" value="Unassembled WGS sequence"/>
</dbReference>
<dbReference type="SUPFAM" id="SSF56784">
    <property type="entry name" value="HAD-like"/>
    <property type="match status" value="1"/>
</dbReference>
<dbReference type="GO" id="GO:0008967">
    <property type="term" value="F:phosphoglycolate phosphatase activity"/>
    <property type="evidence" value="ECO:0007669"/>
    <property type="project" value="UniProtKB-EC"/>
</dbReference>
<dbReference type="Pfam" id="PF00702">
    <property type="entry name" value="Hydrolase"/>
    <property type="match status" value="1"/>
</dbReference>
<dbReference type="InterPro" id="IPR023198">
    <property type="entry name" value="PGP-like_dom2"/>
</dbReference>
<name>A0AAP5H141_PAEAM</name>
<dbReference type="InterPro" id="IPR036412">
    <property type="entry name" value="HAD-like_sf"/>
</dbReference>
<dbReference type="InterPro" id="IPR006439">
    <property type="entry name" value="HAD-SF_hydro_IA"/>
</dbReference>
<dbReference type="Gene3D" id="3.40.50.1000">
    <property type="entry name" value="HAD superfamily/HAD-like"/>
    <property type="match status" value="1"/>
</dbReference>
<dbReference type="Gene3D" id="1.10.150.240">
    <property type="entry name" value="Putative phosphatase, domain 2"/>
    <property type="match status" value="1"/>
</dbReference>
<gene>
    <name evidence="1" type="ORF">J2W91_001285</name>
</gene>
<comment type="caution">
    <text evidence="1">The sequence shown here is derived from an EMBL/GenBank/DDBJ whole genome shotgun (WGS) entry which is preliminary data.</text>
</comment>
<dbReference type="SFLD" id="SFLDG01129">
    <property type="entry name" value="C1.5:_HAD__Beta-PGM__Phosphata"/>
    <property type="match status" value="1"/>
</dbReference>
<reference evidence="1" key="1">
    <citation type="submission" date="2023-07" db="EMBL/GenBank/DDBJ databases">
        <title>Sorghum-associated microbial communities from plants grown in Nebraska, USA.</title>
        <authorList>
            <person name="Schachtman D."/>
        </authorList>
    </citation>
    <scope>NUCLEOTIDE SEQUENCE</scope>
    <source>
        <strain evidence="1">BE80</strain>
    </source>
</reference>
<keyword evidence="1" id="KW-0378">Hydrolase</keyword>
<dbReference type="InterPro" id="IPR050155">
    <property type="entry name" value="HAD-like_hydrolase_sf"/>
</dbReference>